<feature type="non-terminal residue" evidence="2">
    <location>
        <position position="1"/>
    </location>
</feature>
<protein>
    <submittedName>
        <fullName evidence="2">Uncharacterized protein</fullName>
    </submittedName>
</protein>
<name>A0A812T342_SYMPI</name>
<keyword evidence="1" id="KW-0175">Coiled coil</keyword>
<evidence type="ECO:0000313" key="3">
    <source>
        <dbReference type="Proteomes" id="UP000649617"/>
    </source>
</evidence>
<accession>A0A812T342</accession>
<evidence type="ECO:0000256" key="1">
    <source>
        <dbReference type="SAM" id="Coils"/>
    </source>
</evidence>
<dbReference type="AlphaFoldDB" id="A0A812T342"/>
<proteinExistence type="predicted"/>
<evidence type="ECO:0000313" key="2">
    <source>
        <dbReference type="EMBL" id="CAE7506772.1"/>
    </source>
</evidence>
<gene>
    <name evidence="2" type="ORF">SPIL2461_LOCUS13140</name>
</gene>
<organism evidence="2 3">
    <name type="scientific">Symbiodinium pilosum</name>
    <name type="common">Dinoflagellate</name>
    <dbReference type="NCBI Taxonomy" id="2952"/>
    <lineage>
        <taxon>Eukaryota</taxon>
        <taxon>Sar</taxon>
        <taxon>Alveolata</taxon>
        <taxon>Dinophyceae</taxon>
        <taxon>Suessiales</taxon>
        <taxon>Symbiodiniaceae</taxon>
        <taxon>Symbiodinium</taxon>
    </lineage>
</organism>
<reference evidence="2" key="1">
    <citation type="submission" date="2021-02" db="EMBL/GenBank/DDBJ databases">
        <authorList>
            <person name="Dougan E. K."/>
            <person name="Rhodes N."/>
            <person name="Thang M."/>
            <person name="Chan C."/>
        </authorList>
    </citation>
    <scope>NUCLEOTIDE SEQUENCE</scope>
</reference>
<comment type="caution">
    <text evidence="2">The sequence shown here is derived from an EMBL/GenBank/DDBJ whole genome shotgun (WGS) entry which is preliminary data.</text>
</comment>
<sequence length="68" mass="8150">DFWLGSLAGLSFEKKNIWIEPVVKMSERRSKADINQKEKKSRLETQLTRVNDDMERLETRKTRLEKEL</sequence>
<keyword evidence="3" id="KW-1185">Reference proteome</keyword>
<dbReference type="Proteomes" id="UP000649617">
    <property type="component" value="Unassembled WGS sequence"/>
</dbReference>
<dbReference type="EMBL" id="CAJNIZ010028309">
    <property type="protein sequence ID" value="CAE7506772.1"/>
    <property type="molecule type" value="Genomic_DNA"/>
</dbReference>
<feature type="coiled-coil region" evidence="1">
    <location>
        <begin position="40"/>
        <end position="67"/>
    </location>
</feature>